<dbReference type="InterPro" id="IPR008972">
    <property type="entry name" value="Cupredoxin"/>
</dbReference>
<evidence type="ECO:0000259" key="7">
    <source>
        <dbReference type="Pfam" id="PF07732"/>
    </source>
</evidence>
<gene>
    <name evidence="8" type="ORF">NLK58_02490</name>
</gene>
<dbReference type="InterPro" id="IPR045087">
    <property type="entry name" value="Cu-oxidase_fam"/>
</dbReference>
<dbReference type="Gene3D" id="2.60.40.420">
    <property type="entry name" value="Cupredoxins - blue copper proteins"/>
    <property type="match status" value="3"/>
</dbReference>
<evidence type="ECO:0000256" key="4">
    <source>
        <dbReference type="SAM" id="MobiDB-lite"/>
    </source>
</evidence>
<evidence type="ECO:0000259" key="5">
    <source>
        <dbReference type="Pfam" id="PF00394"/>
    </source>
</evidence>
<dbReference type="InterPro" id="IPR006311">
    <property type="entry name" value="TAT_signal"/>
</dbReference>
<evidence type="ECO:0000313" key="8">
    <source>
        <dbReference type="EMBL" id="WZF89101.1"/>
    </source>
</evidence>
<keyword evidence="3" id="KW-0186">Copper</keyword>
<feature type="domain" description="Plastocyanin-like" evidence="5">
    <location>
        <begin position="237"/>
        <end position="341"/>
    </location>
</feature>
<dbReference type="InterPro" id="IPR006376">
    <property type="entry name" value="Cu-R_CopA"/>
</dbReference>
<feature type="region of interest" description="Disordered" evidence="4">
    <location>
        <begin position="381"/>
        <end position="426"/>
    </location>
</feature>
<sequence>MSQIYRPDVTRRRFVKGVVGVSALALLSPYSKMAWATPSTSELSGTEFDLEVAPLPVNFTGTDSTATAVNGLVPGPILRVREGDTVAIRVTNRLHEMTTIHWHGIILDAGMDGVPGISFPGIEPGETFVHRFKLVQSGTYWYHAHTLHEQTGSYGALIVEPADASNEPRVDRDYPVMLSDWTDENPVNVYLNLKKMGGYYNYQRLTAGDFLDDMKLLGMGTAISKRRIWNRTRMSQTDFSDVSAATYTYLMNGTSPAGNWTGLAKKGERVRLRFIGAGTATYFDVRIPGLKLTVISTDGQRVEPVVVDEFRIGPGETYDVLVDIPDDDAYTIFAQSMDRSGYARGTLSPKVGVEAALPALDSPALLEPVDMMGAMAQGGAMGGMTRTMSRKRPNHARTEYGPGVDMRVDNPRVNLDDPGPGLRDNGRRVLTYADLKSVEGVTDPRAPSRDIELHLTGNMERFIWSIDGLKLNEAKPLHFPKGERVRVILHNDSTMAHPMHLHGMWSELESPDGQFQVRKHTVSVQPAQSVSMLVTADAEGRWAFHCHLLYHMAAGMFREVVVA</sequence>
<dbReference type="PROSITE" id="PS00079">
    <property type="entry name" value="MULTICOPPER_OXIDASE1"/>
    <property type="match status" value="1"/>
</dbReference>
<dbReference type="Proteomes" id="UP001475781">
    <property type="component" value="Chromosome"/>
</dbReference>
<dbReference type="InterPro" id="IPR011706">
    <property type="entry name" value="Cu-oxidase_C"/>
</dbReference>
<dbReference type="InterPro" id="IPR034279">
    <property type="entry name" value="CuRO_3_CopA"/>
</dbReference>
<evidence type="ECO:0000256" key="3">
    <source>
        <dbReference type="ARBA" id="ARBA00023008"/>
    </source>
</evidence>
<evidence type="ECO:0000313" key="9">
    <source>
        <dbReference type="Proteomes" id="UP001475781"/>
    </source>
</evidence>
<dbReference type="Pfam" id="PF07732">
    <property type="entry name" value="Cu-oxidase_3"/>
    <property type="match status" value="1"/>
</dbReference>
<feature type="domain" description="Plastocyanin-like" evidence="6">
    <location>
        <begin position="446"/>
        <end position="562"/>
    </location>
</feature>
<dbReference type="InterPro" id="IPR033138">
    <property type="entry name" value="Cu_oxidase_CS"/>
</dbReference>
<dbReference type="CDD" id="cd13874">
    <property type="entry name" value="CuRO_2_CopA"/>
    <property type="match status" value="1"/>
</dbReference>
<dbReference type="PROSITE" id="PS51318">
    <property type="entry name" value="TAT"/>
    <property type="match status" value="1"/>
</dbReference>
<dbReference type="Pfam" id="PF00394">
    <property type="entry name" value="Cu-oxidase"/>
    <property type="match status" value="1"/>
</dbReference>
<proteinExistence type="predicted"/>
<evidence type="ECO:0000259" key="6">
    <source>
        <dbReference type="Pfam" id="PF07731"/>
    </source>
</evidence>
<dbReference type="CDD" id="cd13896">
    <property type="entry name" value="CuRO_3_CopA"/>
    <property type="match status" value="1"/>
</dbReference>
<dbReference type="SUPFAM" id="SSF49503">
    <property type="entry name" value="Cupredoxins"/>
    <property type="match status" value="3"/>
</dbReference>
<dbReference type="InterPro" id="IPR034282">
    <property type="entry name" value="CuRO_2_CopA"/>
</dbReference>
<dbReference type="NCBIfam" id="TIGR01480">
    <property type="entry name" value="copper_res_A"/>
    <property type="match status" value="1"/>
</dbReference>
<dbReference type="RefSeq" id="WP_341581976.1">
    <property type="nucleotide sequence ID" value="NZ_CP101118.1"/>
</dbReference>
<keyword evidence="2" id="KW-0560">Oxidoreductase</keyword>
<dbReference type="InterPro" id="IPR001117">
    <property type="entry name" value="Cu-oxidase_2nd"/>
</dbReference>
<evidence type="ECO:0000256" key="2">
    <source>
        <dbReference type="ARBA" id="ARBA00023002"/>
    </source>
</evidence>
<organism evidence="8 9">
    <name type="scientific">Marinobacter metalliresistant</name>
    <dbReference type="NCBI Taxonomy" id="2961995"/>
    <lineage>
        <taxon>Bacteria</taxon>
        <taxon>Pseudomonadati</taxon>
        <taxon>Pseudomonadota</taxon>
        <taxon>Gammaproteobacteria</taxon>
        <taxon>Pseudomonadales</taxon>
        <taxon>Marinobacteraceae</taxon>
        <taxon>Marinobacter</taxon>
    </lineage>
</organism>
<evidence type="ECO:0000256" key="1">
    <source>
        <dbReference type="ARBA" id="ARBA00022723"/>
    </source>
</evidence>
<protein>
    <submittedName>
        <fullName evidence="8">Copper resistance system multicopper oxidase</fullName>
    </submittedName>
</protein>
<dbReference type="PROSITE" id="PS00080">
    <property type="entry name" value="MULTICOPPER_OXIDASE2"/>
    <property type="match status" value="1"/>
</dbReference>
<dbReference type="PANTHER" id="PTHR11709:SF394">
    <property type="entry name" value="FI03373P-RELATED"/>
    <property type="match status" value="1"/>
</dbReference>
<accession>A0ABZ2W313</accession>
<dbReference type="InterPro" id="IPR002355">
    <property type="entry name" value="Cu_oxidase_Cu_BS"/>
</dbReference>
<name>A0ABZ2W313_9GAMM</name>
<dbReference type="PANTHER" id="PTHR11709">
    <property type="entry name" value="MULTI-COPPER OXIDASE"/>
    <property type="match status" value="1"/>
</dbReference>
<reference evidence="8 9" key="1">
    <citation type="submission" date="2022-07" db="EMBL/GenBank/DDBJ databases">
        <title>A copper resistant bacterium isolated from sediment samples of deep sea hydrothermal areas.</title>
        <authorList>
            <person name="Zeng X."/>
        </authorList>
    </citation>
    <scope>NUCLEOTIDE SEQUENCE [LARGE SCALE GENOMIC DNA]</scope>
    <source>
        <strain evidence="9">CuT 6</strain>
    </source>
</reference>
<dbReference type="EMBL" id="CP101118">
    <property type="protein sequence ID" value="WZF89101.1"/>
    <property type="molecule type" value="Genomic_DNA"/>
</dbReference>
<feature type="domain" description="Plastocyanin-like" evidence="7">
    <location>
        <begin position="57"/>
        <end position="162"/>
    </location>
</feature>
<keyword evidence="9" id="KW-1185">Reference proteome</keyword>
<dbReference type="Pfam" id="PF07731">
    <property type="entry name" value="Cu-oxidase_2"/>
    <property type="match status" value="1"/>
</dbReference>
<dbReference type="InterPro" id="IPR011707">
    <property type="entry name" value="Cu-oxidase-like_N"/>
</dbReference>
<keyword evidence="1" id="KW-0479">Metal-binding</keyword>